<protein>
    <submittedName>
        <fullName evidence="2">Uncharacterized protein</fullName>
    </submittedName>
</protein>
<feature type="transmembrane region" description="Helical" evidence="1">
    <location>
        <begin position="193"/>
        <end position="216"/>
    </location>
</feature>
<evidence type="ECO:0000256" key="1">
    <source>
        <dbReference type="SAM" id="Phobius"/>
    </source>
</evidence>
<feature type="transmembrane region" description="Helical" evidence="1">
    <location>
        <begin position="12"/>
        <end position="33"/>
    </location>
</feature>
<keyword evidence="1" id="KW-0812">Transmembrane</keyword>
<evidence type="ECO:0000313" key="2">
    <source>
        <dbReference type="EMBL" id="RAI82764.1"/>
    </source>
</evidence>
<keyword evidence="1" id="KW-0472">Membrane</keyword>
<proteinExistence type="predicted"/>
<feature type="transmembrane region" description="Helical" evidence="1">
    <location>
        <begin position="97"/>
        <end position="117"/>
    </location>
</feature>
<sequence>MKKTLVTDIKLLRYLPLIIISLSVLTIMLKIFIGNDSLTKLDQNYLTFNFSDTLFIFLVVCIFYILTQKYDNLRKYKLTAWYDALPVSIKDIHFSNFILVIVPHILLFIFACLYYAINDDFFKFHGIMLMYGISLIMNGCMLIFGIKNPFSYVILAGIGGAFLIFAFGFHYLLVMNDFNMHLNLSENIYWHFYLYQMPYILTVIGFIVCIISLFIYKNR</sequence>
<accession>A0A2G5NSI4</accession>
<keyword evidence="3" id="KW-1185">Reference proteome</keyword>
<organism evidence="2 3">
    <name type="scientific">Macrococcoides goetzii</name>
    <dbReference type="NCBI Taxonomy" id="1891097"/>
    <lineage>
        <taxon>Bacteria</taxon>
        <taxon>Bacillati</taxon>
        <taxon>Bacillota</taxon>
        <taxon>Bacilli</taxon>
        <taxon>Bacillales</taxon>
        <taxon>Staphylococcaceae</taxon>
        <taxon>Macrococcoides</taxon>
    </lineage>
</organism>
<dbReference type="EMBL" id="MJBI02000001">
    <property type="protein sequence ID" value="RAI82764.1"/>
    <property type="molecule type" value="Genomic_DNA"/>
</dbReference>
<keyword evidence="1" id="KW-1133">Transmembrane helix</keyword>
<comment type="caution">
    <text evidence="2">The sequence shown here is derived from an EMBL/GenBank/DDBJ whole genome shotgun (WGS) entry which is preliminary data.</text>
</comment>
<dbReference type="AlphaFoldDB" id="A0A2G5NSI4"/>
<evidence type="ECO:0000313" key="3">
    <source>
        <dbReference type="Proteomes" id="UP000229523"/>
    </source>
</evidence>
<reference evidence="2 3" key="1">
    <citation type="journal article" date="2018" name="Front. Microbiol.">
        <title>Description and Comparative Genomics of Macrococcus caseolyticus subsp. hominis subsp. nov., Macrococcus goetzii sp. nov., Macrococcus epidermidis sp. nov., and Macrococcus bohemicus sp. nov., Novel Macrococci From Human Clinical Material With Virulence Potential and Suspected Uptake of Foreign DNA by Natural Transformation.</title>
        <authorList>
            <person name="Maslanova I."/>
            <person name="Wertheimer Z."/>
            <person name="Sedlacek I."/>
            <person name="Svec P."/>
            <person name="Indrakova A."/>
            <person name="Kovarovic V."/>
            <person name="Schumann P."/>
            <person name="Sproer C."/>
            <person name="Kralova S."/>
            <person name="Sedo O."/>
            <person name="Kristofova L."/>
            <person name="Vrbovska V."/>
            <person name="Fuzik T."/>
            <person name="Petras P."/>
            <person name="Zdrahal Z."/>
            <person name="Ruzickova V."/>
            <person name="Doskar J."/>
            <person name="Pantucek R."/>
        </authorList>
    </citation>
    <scope>NUCLEOTIDE SEQUENCE [LARGE SCALE GENOMIC DNA]</scope>
    <source>
        <strain evidence="2 3">CCM 4927</strain>
    </source>
</reference>
<feature type="transmembrane region" description="Helical" evidence="1">
    <location>
        <begin position="45"/>
        <end position="67"/>
    </location>
</feature>
<dbReference type="RefSeq" id="WP_099577795.1">
    <property type="nucleotide sequence ID" value="NZ_MJBI02000001.1"/>
</dbReference>
<dbReference type="Proteomes" id="UP000229523">
    <property type="component" value="Unassembled WGS sequence"/>
</dbReference>
<feature type="transmembrane region" description="Helical" evidence="1">
    <location>
        <begin position="152"/>
        <end position="173"/>
    </location>
</feature>
<name>A0A2G5NSI4_9STAP</name>
<feature type="transmembrane region" description="Helical" evidence="1">
    <location>
        <begin position="123"/>
        <end position="145"/>
    </location>
</feature>
<gene>
    <name evidence="2" type="ORF">BFS35_003515</name>
</gene>